<dbReference type="Pfam" id="PF01284">
    <property type="entry name" value="MARVEL"/>
    <property type="match status" value="1"/>
</dbReference>
<keyword evidence="9" id="KW-1185">Reference proteome</keyword>
<evidence type="ECO:0000313" key="9">
    <source>
        <dbReference type="Proteomes" id="UP000033140"/>
    </source>
</evidence>
<feature type="transmembrane region" description="Helical" evidence="6">
    <location>
        <begin position="12"/>
        <end position="33"/>
    </location>
</feature>
<dbReference type="PANTHER" id="PTHR37451">
    <property type="entry name" value="MARVEL DOMAIN"/>
    <property type="match status" value="1"/>
</dbReference>
<keyword evidence="2 6" id="KW-0812">Transmembrane</keyword>
<dbReference type="PANTHER" id="PTHR37451:SF1">
    <property type="entry name" value="MARVEL DOMAIN-CONTAINING PROTEIN"/>
    <property type="match status" value="1"/>
</dbReference>
<proteinExistence type="predicted"/>
<keyword evidence="3 6" id="KW-1133">Transmembrane helix</keyword>
<dbReference type="AlphaFoldDB" id="A0A0E9NAC7"/>
<comment type="caution">
    <text evidence="8">The sequence shown here is derived from an EMBL/GenBank/DDBJ whole genome shotgun (WGS) entry which is preliminary data.</text>
</comment>
<evidence type="ECO:0000256" key="5">
    <source>
        <dbReference type="SAM" id="MobiDB-lite"/>
    </source>
</evidence>
<feature type="transmembrane region" description="Helical" evidence="6">
    <location>
        <begin position="39"/>
        <end position="59"/>
    </location>
</feature>
<dbReference type="InterPro" id="IPR008253">
    <property type="entry name" value="Marvel"/>
</dbReference>
<name>A0A0E9NAC7_SAICN</name>
<gene>
    <name evidence="8" type="ORF">G7K_0587-t1</name>
</gene>
<dbReference type="Proteomes" id="UP000033140">
    <property type="component" value="Unassembled WGS sequence"/>
</dbReference>
<evidence type="ECO:0000256" key="6">
    <source>
        <dbReference type="SAM" id="Phobius"/>
    </source>
</evidence>
<reference evidence="8 9" key="3">
    <citation type="journal article" date="2015" name="Genome Announc.">
        <title>Draft Genome Sequence of the Archiascomycetous Yeast Saitoella complicata.</title>
        <authorList>
            <person name="Yamauchi K."/>
            <person name="Kondo S."/>
            <person name="Hamamoto M."/>
            <person name="Takahashi Y."/>
            <person name="Ogura Y."/>
            <person name="Hayashi T."/>
            <person name="Nishida H."/>
        </authorList>
    </citation>
    <scope>NUCLEOTIDE SEQUENCE [LARGE SCALE GENOMIC DNA]</scope>
    <source>
        <strain evidence="8 9">NRRL Y-17804</strain>
    </source>
</reference>
<keyword evidence="4 6" id="KW-0472">Membrane</keyword>
<reference evidence="8 9" key="2">
    <citation type="journal article" date="2014" name="J. Gen. Appl. Microbiol.">
        <title>The early diverging ascomycetous budding yeast Saitoella complicata has three histone deacetylases belonging to the Clr6, Hos2, and Rpd3 lineages.</title>
        <authorList>
            <person name="Nishida H."/>
            <person name="Matsumoto T."/>
            <person name="Kondo S."/>
            <person name="Hamamoto M."/>
            <person name="Yoshikawa H."/>
        </authorList>
    </citation>
    <scope>NUCLEOTIDE SEQUENCE [LARGE SCALE GENOMIC DNA]</scope>
    <source>
        <strain evidence="8 9">NRRL Y-17804</strain>
    </source>
</reference>
<feature type="region of interest" description="Disordered" evidence="5">
    <location>
        <begin position="193"/>
        <end position="216"/>
    </location>
</feature>
<evidence type="ECO:0000256" key="2">
    <source>
        <dbReference type="ARBA" id="ARBA00022692"/>
    </source>
</evidence>
<dbReference type="EMBL" id="BACD03000003">
    <property type="protein sequence ID" value="GAO46355.1"/>
    <property type="molecule type" value="Genomic_DNA"/>
</dbReference>
<evidence type="ECO:0000256" key="3">
    <source>
        <dbReference type="ARBA" id="ARBA00022989"/>
    </source>
</evidence>
<feature type="transmembrane region" description="Helical" evidence="6">
    <location>
        <begin position="71"/>
        <end position="93"/>
    </location>
</feature>
<organism evidence="8 9">
    <name type="scientific">Saitoella complicata (strain BCRC 22490 / CBS 7301 / JCM 7358 / NBRC 10748 / NRRL Y-17804)</name>
    <dbReference type="NCBI Taxonomy" id="698492"/>
    <lineage>
        <taxon>Eukaryota</taxon>
        <taxon>Fungi</taxon>
        <taxon>Dikarya</taxon>
        <taxon>Ascomycota</taxon>
        <taxon>Taphrinomycotina</taxon>
        <taxon>Taphrinomycotina incertae sedis</taxon>
        <taxon>Saitoella</taxon>
    </lineage>
</organism>
<evidence type="ECO:0000256" key="4">
    <source>
        <dbReference type="ARBA" id="ARBA00023136"/>
    </source>
</evidence>
<feature type="domain" description="MARVEL" evidence="7">
    <location>
        <begin position="9"/>
        <end position="146"/>
    </location>
</feature>
<sequence length="292" mass="32327">MRFTRGRLLTLVRCIQALFAVIIIIAGAVSSAVGSNGRVTVLLFAGVWTVFALAYLIMASNQLSNNLWFNYLLALPAEALTCLFYLAGFIALASRLASSCSISTSSDKQQAAGLILFKQYVVTSCRADQAAVVFASFQFALFSATFSYNCWTWYSTTETATAKREQRGPSRRQPYYDEFFKLPRLPRLPNMSPLKLASEDYPPETPPNTRKSVCPKDSPEGYQFPLGFSQLDSTNQVPVDSSRINVPPAHRFSEVKIGFSYTKTDPIYYIPDFGAVDNEQTEPFDAAKGLGC</sequence>
<dbReference type="GO" id="GO:0016020">
    <property type="term" value="C:membrane"/>
    <property type="evidence" value="ECO:0007669"/>
    <property type="project" value="UniProtKB-SubCell"/>
</dbReference>
<evidence type="ECO:0000259" key="7">
    <source>
        <dbReference type="Pfam" id="PF01284"/>
    </source>
</evidence>
<evidence type="ECO:0000256" key="1">
    <source>
        <dbReference type="ARBA" id="ARBA00004141"/>
    </source>
</evidence>
<evidence type="ECO:0000313" key="8">
    <source>
        <dbReference type="EMBL" id="GAO46355.1"/>
    </source>
</evidence>
<protein>
    <recommendedName>
        <fullName evidence="7">MARVEL domain-containing protein</fullName>
    </recommendedName>
</protein>
<reference evidence="8 9" key="1">
    <citation type="journal article" date="2011" name="J. Gen. Appl. Microbiol.">
        <title>Draft genome sequencing of the enigmatic yeast Saitoella complicata.</title>
        <authorList>
            <person name="Nishida H."/>
            <person name="Hamamoto M."/>
            <person name="Sugiyama J."/>
        </authorList>
    </citation>
    <scope>NUCLEOTIDE SEQUENCE [LARGE SCALE GENOMIC DNA]</scope>
    <source>
        <strain evidence="8 9">NRRL Y-17804</strain>
    </source>
</reference>
<accession>A0A0E9NAC7</accession>
<comment type="subcellular location">
    <subcellularLocation>
        <location evidence="1">Membrane</location>
        <topology evidence="1">Multi-pass membrane protein</topology>
    </subcellularLocation>
</comment>